<evidence type="ECO:0000256" key="1">
    <source>
        <dbReference type="SAM" id="Phobius"/>
    </source>
</evidence>
<evidence type="ECO:0000259" key="3">
    <source>
        <dbReference type="SMART" id="SM00181"/>
    </source>
</evidence>
<dbReference type="Proteomes" id="UP001153709">
    <property type="component" value="Chromosome 10"/>
</dbReference>
<gene>
    <name evidence="4" type="ORF">DIABBA_LOCUS2146</name>
</gene>
<organism evidence="4 5">
    <name type="scientific">Diabrotica balteata</name>
    <name type="common">Banded cucumber beetle</name>
    <dbReference type="NCBI Taxonomy" id="107213"/>
    <lineage>
        <taxon>Eukaryota</taxon>
        <taxon>Metazoa</taxon>
        <taxon>Ecdysozoa</taxon>
        <taxon>Arthropoda</taxon>
        <taxon>Hexapoda</taxon>
        <taxon>Insecta</taxon>
        <taxon>Pterygota</taxon>
        <taxon>Neoptera</taxon>
        <taxon>Endopterygota</taxon>
        <taxon>Coleoptera</taxon>
        <taxon>Polyphaga</taxon>
        <taxon>Cucujiformia</taxon>
        <taxon>Chrysomeloidea</taxon>
        <taxon>Chrysomelidae</taxon>
        <taxon>Galerucinae</taxon>
        <taxon>Diabroticina</taxon>
        <taxon>Diabroticites</taxon>
        <taxon>Diabrotica</taxon>
    </lineage>
</organism>
<keyword evidence="1" id="KW-0812">Transmembrane</keyword>
<sequence length="584" mass="65763">MMCIFKCIFLFFLLCSIGVHGDNCTENSNCTETQICVNGICQCDILSYKKDDKCLQYATEYNGYCQEDEQCKEWLGSNAHCSNNIVCTCKPDHRWYQGKCEKYVGKDESCDSSSVCFDGMDPLALTCDNKKCVCSDTYYDRGFDCRIKSAENKACAINRDCDPTKVLGLICHLGKCTKSNELEVETNLLTEEEESYDDFVTLEQLLVQNNYNRTGECEKDLDCTHMANSICDGTTKKCRCKNGNYFIFEGNCLPGFSACDTQKDICANDHKNSYCFGTKSLTKSQGVCICMPGYFFYKNQCVPELGVKDPDLKTDADCKIRPGKLVDGACYCKDYWFGDRSNRNCIKTTLQQTYSCLTNDWCNAMGPYSYCNSSNLCQCSDPKDFDEENFYCKAPYSEVECLRDYDCAVNQRCVDNHCTCLEHFTTKEGKCSPALGGLCDSFNNCFEDVMECMEGVCDCISDYVGYGNTCLKIAKNWGDNCTVTAQCREFKFAECSSESKKCACKKKYVLKSDDKCWEEKNHGDPCMTSDQCTVVLDDSYQCRNNKCLFPIGQDVDSGSSVITFSIFLSFLCVVSSLYLTATIA</sequence>
<feature type="domain" description="EGF-like" evidence="3">
    <location>
        <begin position="258"/>
        <end position="302"/>
    </location>
</feature>
<dbReference type="SMART" id="SM00181">
    <property type="entry name" value="EGF"/>
    <property type="match status" value="4"/>
</dbReference>
<dbReference type="PANTHER" id="PTHR39069">
    <property type="entry name" value="ECDYSONE-INDUCIBLE GENE E1, ISOFORM A"/>
    <property type="match status" value="1"/>
</dbReference>
<feature type="transmembrane region" description="Helical" evidence="1">
    <location>
        <begin position="561"/>
        <end position="581"/>
    </location>
</feature>
<dbReference type="PANTHER" id="PTHR39069:SF8">
    <property type="entry name" value="FI17111P1"/>
    <property type="match status" value="1"/>
</dbReference>
<evidence type="ECO:0000313" key="4">
    <source>
        <dbReference type="EMBL" id="CAG9828213.1"/>
    </source>
</evidence>
<keyword evidence="2" id="KW-0732">Signal</keyword>
<feature type="chain" id="PRO_5040154735" description="EGF-like domain-containing protein" evidence="2">
    <location>
        <begin position="22"/>
        <end position="584"/>
    </location>
</feature>
<reference evidence="4" key="1">
    <citation type="submission" date="2022-01" db="EMBL/GenBank/DDBJ databases">
        <authorList>
            <person name="King R."/>
        </authorList>
    </citation>
    <scope>NUCLEOTIDE SEQUENCE</scope>
</reference>
<keyword evidence="1" id="KW-0472">Membrane</keyword>
<accession>A0A9N9SS05</accession>
<name>A0A9N9SS05_DIABA</name>
<evidence type="ECO:0000256" key="2">
    <source>
        <dbReference type="SAM" id="SignalP"/>
    </source>
</evidence>
<evidence type="ECO:0000313" key="5">
    <source>
        <dbReference type="Proteomes" id="UP001153709"/>
    </source>
</evidence>
<keyword evidence="5" id="KW-1185">Reference proteome</keyword>
<keyword evidence="1" id="KW-1133">Transmembrane helix</keyword>
<feature type="domain" description="EGF-like" evidence="3">
    <location>
        <begin position="400"/>
        <end position="432"/>
    </location>
</feature>
<proteinExistence type="predicted"/>
<feature type="domain" description="EGF-like" evidence="3">
    <location>
        <begin position="216"/>
        <end position="253"/>
    </location>
</feature>
<dbReference type="EMBL" id="OU898285">
    <property type="protein sequence ID" value="CAG9828213.1"/>
    <property type="molecule type" value="Genomic_DNA"/>
</dbReference>
<feature type="domain" description="EGF-like" evidence="3">
    <location>
        <begin position="438"/>
        <end position="471"/>
    </location>
</feature>
<feature type="signal peptide" evidence="2">
    <location>
        <begin position="1"/>
        <end position="21"/>
    </location>
</feature>
<dbReference type="InterPro" id="IPR000742">
    <property type="entry name" value="EGF"/>
</dbReference>
<dbReference type="OrthoDB" id="504708at2759"/>
<dbReference type="AlphaFoldDB" id="A0A9N9SS05"/>
<protein>
    <recommendedName>
        <fullName evidence="3">EGF-like domain-containing protein</fullName>
    </recommendedName>
</protein>